<name>A0A2H3DLG8_ARMGA</name>
<dbReference type="EMBL" id="KZ293673">
    <property type="protein sequence ID" value="PBK88296.1"/>
    <property type="molecule type" value="Genomic_DNA"/>
</dbReference>
<evidence type="ECO:0000313" key="2">
    <source>
        <dbReference type="EMBL" id="PBK88296.1"/>
    </source>
</evidence>
<protein>
    <submittedName>
        <fullName evidence="2">Uncharacterized protein</fullName>
    </submittedName>
</protein>
<organism evidence="2 3">
    <name type="scientific">Armillaria gallica</name>
    <name type="common">Bulbous honey fungus</name>
    <name type="synonym">Armillaria bulbosa</name>
    <dbReference type="NCBI Taxonomy" id="47427"/>
    <lineage>
        <taxon>Eukaryota</taxon>
        <taxon>Fungi</taxon>
        <taxon>Dikarya</taxon>
        <taxon>Basidiomycota</taxon>
        <taxon>Agaricomycotina</taxon>
        <taxon>Agaricomycetes</taxon>
        <taxon>Agaricomycetidae</taxon>
        <taxon>Agaricales</taxon>
        <taxon>Marasmiineae</taxon>
        <taxon>Physalacriaceae</taxon>
        <taxon>Armillaria</taxon>
    </lineage>
</organism>
<proteinExistence type="predicted"/>
<evidence type="ECO:0000256" key="1">
    <source>
        <dbReference type="SAM" id="MobiDB-lite"/>
    </source>
</evidence>
<evidence type="ECO:0000313" key="3">
    <source>
        <dbReference type="Proteomes" id="UP000217790"/>
    </source>
</evidence>
<dbReference type="InParanoid" id="A0A2H3DLG8"/>
<accession>A0A2H3DLG8</accession>
<keyword evidence="3" id="KW-1185">Reference proteome</keyword>
<gene>
    <name evidence="2" type="ORF">ARMGADRAFT_429014</name>
</gene>
<reference evidence="3" key="1">
    <citation type="journal article" date="2017" name="Nat. Ecol. Evol.">
        <title>Genome expansion and lineage-specific genetic innovations in the forest pathogenic fungi Armillaria.</title>
        <authorList>
            <person name="Sipos G."/>
            <person name="Prasanna A.N."/>
            <person name="Walter M.C."/>
            <person name="O'Connor E."/>
            <person name="Balint B."/>
            <person name="Krizsan K."/>
            <person name="Kiss B."/>
            <person name="Hess J."/>
            <person name="Varga T."/>
            <person name="Slot J."/>
            <person name="Riley R."/>
            <person name="Boka B."/>
            <person name="Rigling D."/>
            <person name="Barry K."/>
            <person name="Lee J."/>
            <person name="Mihaltcheva S."/>
            <person name="LaButti K."/>
            <person name="Lipzen A."/>
            <person name="Waldron R."/>
            <person name="Moloney N.M."/>
            <person name="Sperisen C."/>
            <person name="Kredics L."/>
            <person name="Vagvoelgyi C."/>
            <person name="Patrignani A."/>
            <person name="Fitzpatrick D."/>
            <person name="Nagy I."/>
            <person name="Doyle S."/>
            <person name="Anderson J.B."/>
            <person name="Grigoriev I.V."/>
            <person name="Gueldener U."/>
            <person name="Muensterkoetter M."/>
            <person name="Nagy L.G."/>
        </authorList>
    </citation>
    <scope>NUCLEOTIDE SEQUENCE [LARGE SCALE GENOMIC DNA]</scope>
    <source>
        <strain evidence="3">Ar21-2</strain>
    </source>
</reference>
<dbReference type="Proteomes" id="UP000217790">
    <property type="component" value="Unassembled WGS sequence"/>
</dbReference>
<dbReference type="AlphaFoldDB" id="A0A2H3DLG8"/>
<sequence length="95" mass="10682">MNCIHLDRPSAINSKCKAPTLPTLSQPGSRLQPATVQLVQRHFDNENLRRTDRRPGIAATKTRWIRCHERLPSMTTHDAPSVISKPVPFQTGSRS</sequence>
<feature type="region of interest" description="Disordered" evidence="1">
    <location>
        <begin position="75"/>
        <end position="95"/>
    </location>
</feature>